<comment type="function">
    <text evidence="1">Catalyzes the condensation of (S)-aspartate-beta-semialdehyde [(S)-ASA] and pyruvate to 4-hydroxy-tetrahydrodipicolinate (HTPA).</text>
</comment>
<keyword evidence="5" id="KW-0028">Amino-acid biosynthesis</keyword>
<protein>
    <recommendedName>
        <fullName evidence="3">4-hydroxy-tetrahydrodipicolinate synthase</fullName>
        <ecNumber evidence="3">4.3.3.7</ecNumber>
    </recommendedName>
</protein>
<dbReference type="HAMAP" id="MF_00418">
    <property type="entry name" value="DapA"/>
    <property type="match status" value="1"/>
</dbReference>
<gene>
    <name evidence="11" type="ORF">S01H4_08633</name>
</gene>
<comment type="catalytic activity">
    <reaction evidence="10">
        <text>L-aspartate 4-semialdehyde + pyruvate = (2S,4S)-4-hydroxy-2,3,4,5-tetrahydrodipicolinate + H2O + H(+)</text>
        <dbReference type="Rhea" id="RHEA:34171"/>
        <dbReference type="ChEBI" id="CHEBI:15361"/>
        <dbReference type="ChEBI" id="CHEBI:15377"/>
        <dbReference type="ChEBI" id="CHEBI:15378"/>
        <dbReference type="ChEBI" id="CHEBI:67139"/>
        <dbReference type="ChEBI" id="CHEBI:537519"/>
        <dbReference type="EC" id="4.3.3.7"/>
    </reaction>
</comment>
<dbReference type="Gene3D" id="3.20.20.70">
    <property type="entry name" value="Aldolase class I"/>
    <property type="match status" value="1"/>
</dbReference>
<keyword evidence="6" id="KW-0220">Diaminopimelate biosynthesis</keyword>
<dbReference type="GO" id="GO:0009089">
    <property type="term" value="P:lysine biosynthetic process via diaminopimelate"/>
    <property type="evidence" value="ECO:0007669"/>
    <property type="project" value="UniProtKB-UniPathway"/>
</dbReference>
<dbReference type="EMBL" id="BART01002991">
    <property type="protein sequence ID" value="GAG70975.1"/>
    <property type="molecule type" value="Genomic_DNA"/>
</dbReference>
<dbReference type="InterPro" id="IPR013785">
    <property type="entry name" value="Aldolase_TIM"/>
</dbReference>
<dbReference type="CDD" id="cd00950">
    <property type="entry name" value="DHDPS"/>
    <property type="match status" value="1"/>
</dbReference>
<reference evidence="11" key="1">
    <citation type="journal article" date="2014" name="Front. Microbiol.">
        <title>High frequency of phylogenetically diverse reductive dehalogenase-homologous genes in deep subseafloor sedimentary metagenomes.</title>
        <authorList>
            <person name="Kawai M."/>
            <person name="Futagami T."/>
            <person name="Toyoda A."/>
            <person name="Takaki Y."/>
            <person name="Nishi S."/>
            <person name="Hori S."/>
            <person name="Arai W."/>
            <person name="Tsubouchi T."/>
            <person name="Morono Y."/>
            <person name="Uchiyama I."/>
            <person name="Ito T."/>
            <person name="Fujiyama A."/>
            <person name="Inagaki F."/>
            <person name="Takami H."/>
        </authorList>
    </citation>
    <scope>NUCLEOTIDE SEQUENCE</scope>
    <source>
        <strain evidence="11">Expedition CK06-06</strain>
    </source>
</reference>
<dbReference type="GO" id="GO:0005829">
    <property type="term" value="C:cytosol"/>
    <property type="evidence" value="ECO:0007669"/>
    <property type="project" value="TreeGrafter"/>
</dbReference>
<dbReference type="SUPFAM" id="SSF51569">
    <property type="entry name" value="Aldolase"/>
    <property type="match status" value="1"/>
</dbReference>
<keyword evidence="9" id="KW-0704">Schiff base</keyword>
<keyword evidence="7" id="KW-0457">Lysine biosynthesis</keyword>
<dbReference type="GO" id="GO:0019877">
    <property type="term" value="P:diaminopimelate biosynthetic process"/>
    <property type="evidence" value="ECO:0007669"/>
    <property type="project" value="UniProtKB-KW"/>
</dbReference>
<dbReference type="NCBIfam" id="TIGR00674">
    <property type="entry name" value="dapA"/>
    <property type="match status" value="1"/>
</dbReference>
<dbReference type="Pfam" id="PF00701">
    <property type="entry name" value="DHDPS"/>
    <property type="match status" value="1"/>
</dbReference>
<evidence type="ECO:0000256" key="10">
    <source>
        <dbReference type="ARBA" id="ARBA00047836"/>
    </source>
</evidence>
<evidence type="ECO:0000256" key="2">
    <source>
        <dbReference type="ARBA" id="ARBA00005120"/>
    </source>
</evidence>
<accession>X0ZMN1</accession>
<dbReference type="SMART" id="SM01130">
    <property type="entry name" value="DHDPS"/>
    <property type="match status" value="1"/>
</dbReference>
<evidence type="ECO:0000256" key="7">
    <source>
        <dbReference type="ARBA" id="ARBA00023154"/>
    </source>
</evidence>
<sequence>MINMGEVITAMVTPFDKNYSLDLNSCSRLLNYLIDGEESDGILLSGSTGESPTLDDDEKIKLFKFAKDNFGDRVKIIAGTGSNDTRHSIELSKEAESIGVDCLLLVVPYYNKPSQWGLFKHFEAIASEVKTPIIIYNVPSRTSSNISSKTCVELSKIDNICGIKEASGDMRQISEIIRDTDDDFLVYSGNDGDTLPILSLGGYGVISVASHIIGKEIKEMIASFKRGDFREAAKMH</sequence>
<organism evidence="11">
    <name type="scientific">marine sediment metagenome</name>
    <dbReference type="NCBI Taxonomy" id="412755"/>
    <lineage>
        <taxon>unclassified sequences</taxon>
        <taxon>metagenomes</taxon>
        <taxon>ecological metagenomes</taxon>
    </lineage>
</organism>
<dbReference type="EC" id="4.3.3.7" evidence="3"/>
<dbReference type="InterPro" id="IPR002220">
    <property type="entry name" value="DapA-like"/>
</dbReference>
<evidence type="ECO:0000256" key="8">
    <source>
        <dbReference type="ARBA" id="ARBA00023239"/>
    </source>
</evidence>
<comment type="caution">
    <text evidence="11">The sequence shown here is derived from an EMBL/GenBank/DDBJ whole genome shotgun (WGS) entry which is preliminary data.</text>
</comment>
<evidence type="ECO:0000256" key="1">
    <source>
        <dbReference type="ARBA" id="ARBA00003294"/>
    </source>
</evidence>
<evidence type="ECO:0000256" key="3">
    <source>
        <dbReference type="ARBA" id="ARBA00012086"/>
    </source>
</evidence>
<dbReference type="PANTHER" id="PTHR12128">
    <property type="entry name" value="DIHYDRODIPICOLINATE SYNTHASE"/>
    <property type="match status" value="1"/>
</dbReference>
<dbReference type="InterPro" id="IPR020625">
    <property type="entry name" value="Schiff_base-form_aldolases_AS"/>
</dbReference>
<dbReference type="PRINTS" id="PR00146">
    <property type="entry name" value="DHPICSNTHASE"/>
</dbReference>
<keyword evidence="4" id="KW-0963">Cytoplasm</keyword>
<evidence type="ECO:0000256" key="5">
    <source>
        <dbReference type="ARBA" id="ARBA00022605"/>
    </source>
</evidence>
<evidence type="ECO:0000313" key="11">
    <source>
        <dbReference type="EMBL" id="GAG70975.1"/>
    </source>
</evidence>
<dbReference type="UniPathway" id="UPA00034">
    <property type="reaction ID" value="UER00017"/>
</dbReference>
<keyword evidence="8" id="KW-0456">Lyase</keyword>
<dbReference type="GO" id="GO:0008840">
    <property type="term" value="F:4-hydroxy-tetrahydrodipicolinate synthase activity"/>
    <property type="evidence" value="ECO:0007669"/>
    <property type="project" value="UniProtKB-EC"/>
</dbReference>
<dbReference type="PROSITE" id="PS00665">
    <property type="entry name" value="DHDPS_1"/>
    <property type="match status" value="1"/>
</dbReference>
<dbReference type="InterPro" id="IPR005263">
    <property type="entry name" value="DapA"/>
</dbReference>
<dbReference type="PANTHER" id="PTHR12128:SF66">
    <property type="entry name" value="4-HYDROXY-2-OXOGLUTARATE ALDOLASE, MITOCHONDRIAL"/>
    <property type="match status" value="1"/>
</dbReference>
<comment type="pathway">
    <text evidence="2">Amino-acid biosynthesis; L-lysine biosynthesis via DAP pathway; (S)-tetrahydrodipicolinate from L-aspartate: step 3/4.</text>
</comment>
<evidence type="ECO:0000256" key="6">
    <source>
        <dbReference type="ARBA" id="ARBA00022915"/>
    </source>
</evidence>
<dbReference type="InterPro" id="IPR020624">
    <property type="entry name" value="Schiff_base-form_aldolases_CS"/>
</dbReference>
<dbReference type="PROSITE" id="PS00666">
    <property type="entry name" value="DHDPS_2"/>
    <property type="match status" value="1"/>
</dbReference>
<evidence type="ECO:0000256" key="4">
    <source>
        <dbReference type="ARBA" id="ARBA00022490"/>
    </source>
</evidence>
<proteinExistence type="inferred from homology"/>
<dbReference type="AlphaFoldDB" id="X0ZMN1"/>
<feature type="non-terminal residue" evidence="11">
    <location>
        <position position="236"/>
    </location>
</feature>
<evidence type="ECO:0000256" key="9">
    <source>
        <dbReference type="ARBA" id="ARBA00023270"/>
    </source>
</evidence>
<name>X0ZMN1_9ZZZZ</name>